<dbReference type="CDD" id="cd12662">
    <property type="entry name" value="RRM3_MYEF2"/>
    <property type="match status" value="1"/>
</dbReference>
<dbReference type="Gene3D" id="3.30.70.330">
    <property type="match status" value="1"/>
</dbReference>
<dbReference type="InterPro" id="IPR035979">
    <property type="entry name" value="RBD_domain_sf"/>
</dbReference>
<dbReference type="AlphaFoldDB" id="A0A670KE19"/>
<dbReference type="FunFam" id="3.30.70.330:FF:000034">
    <property type="entry name" value="heterogeneous nuclear ribonucleoprotein M isoform X1"/>
    <property type="match status" value="1"/>
</dbReference>
<dbReference type="OMA" id="NCTIICK"/>
<dbReference type="PANTHER" id="PTHR23003">
    <property type="entry name" value="RNA RECOGNITION MOTIF RRM DOMAIN CONTAINING PROTEIN"/>
    <property type="match status" value="1"/>
</dbReference>
<keyword evidence="6" id="KW-1185">Reference proteome</keyword>
<evidence type="ECO:0000256" key="2">
    <source>
        <dbReference type="PROSITE-ProRule" id="PRU00176"/>
    </source>
</evidence>
<dbReference type="PANTHER" id="PTHR23003:SF15">
    <property type="entry name" value="MYELIN EXPRESSION FACTOR 2"/>
    <property type="match status" value="1"/>
</dbReference>
<dbReference type="InterPro" id="IPR000504">
    <property type="entry name" value="RRM_dom"/>
</dbReference>
<dbReference type="GeneTree" id="ENSGT00940000157397"/>
<evidence type="ECO:0000259" key="4">
    <source>
        <dbReference type="PROSITE" id="PS50102"/>
    </source>
</evidence>
<reference evidence="5" key="2">
    <citation type="submission" date="2025-08" db="UniProtKB">
        <authorList>
            <consortium name="Ensembl"/>
        </authorList>
    </citation>
    <scope>IDENTIFICATION</scope>
</reference>
<evidence type="ECO:0000313" key="5">
    <source>
        <dbReference type="Ensembl" id="ENSPMRP00000035638.1"/>
    </source>
</evidence>
<keyword evidence="3" id="KW-1133">Transmembrane helix</keyword>
<accession>A0A670KE19</accession>
<dbReference type="InterPro" id="IPR050374">
    <property type="entry name" value="RRT5_SRSF_SR"/>
</dbReference>
<dbReference type="GO" id="GO:0003729">
    <property type="term" value="F:mRNA binding"/>
    <property type="evidence" value="ECO:0007669"/>
    <property type="project" value="TreeGrafter"/>
</dbReference>
<reference evidence="5" key="3">
    <citation type="submission" date="2025-09" db="UniProtKB">
        <authorList>
            <consortium name="Ensembl"/>
        </authorList>
    </citation>
    <scope>IDENTIFICATION</scope>
</reference>
<dbReference type="SUPFAM" id="SSF54928">
    <property type="entry name" value="RNA-binding domain, RBD"/>
    <property type="match status" value="1"/>
</dbReference>
<feature type="domain" description="RRM" evidence="4">
    <location>
        <begin position="132"/>
        <end position="208"/>
    </location>
</feature>
<evidence type="ECO:0000256" key="3">
    <source>
        <dbReference type="SAM" id="Phobius"/>
    </source>
</evidence>
<dbReference type="InterPro" id="IPR012677">
    <property type="entry name" value="Nucleotide-bd_a/b_plait_sf"/>
</dbReference>
<dbReference type="GO" id="GO:0005737">
    <property type="term" value="C:cytoplasm"/>
    <property type="evidence" value="ECO:0007669"/>
    <property type="project" value="TreeGrafter"/>
</dbReference>
<proteinExistence type="predicted"/>
<dbReference type="InterPro" id="IPR034631">
    <property type="entry name" value="MYEF2_RRM3"/>
</dbReference>
<dbReference type="SMART" id="SM00360">
    <property type="entry name" value="RRM"/>
    <property type="match status" value="1"/>
</dbReference>
<dbReference type="Proteomes" id="UP000472272">
    <property type="component" value="Chromosome 14"/>
</dbReference>
<feature type="transmembrane region" description="Helical" evidence="3">
    <location>
        <begin position="45"/>
        <end position="66"/>
    </location>
</feature>
<keyword evidence="3" id="KW-0812">Transmembrane</keyword>
<dbReference type="GO" id="GO:1990904">
    <property type="term" value="C:ribonucleoprotein complex"/>
    <property type="evidence" value="ECO:0007669"/>
    <property type="project" value="TreeGrafter"/>
</dbReference>
<dbReference type="PROSITE" id="PS50102">
    <property type="entry name" value="RRM"/>
    <property type="match status" value="1"/>
</dbReference>
<evidence type="ECO:0000313" key="6">
    <source>
        <dbReference type="Proteomes" id="UP000472272"/>
    </source>
</evidence>
<dbReference type="Ensembl" id="ENSPMRT00000037777.1">
    <property type="protein sequence ID" value="ENSPMRP00000035638.1"/>
    <property type="gene ID" value="ENSPMRG00000023042.1"/>
</dbReference>
<evidence type="ECO:0000256" key="1">
    <source>
        <dbReference type="ARBA" id="ARBA00022884"/>
    </source>
</evidence>
<keyword evidence="1 2" id="KW-0694">RNA-binding</keyword>
<keyword evidence="3" id="KW-0472">Membrane</keyword>
<reference evidence="5 6" key="1">
    <citation type="journal article" date="2019" name="Proc. Natl. Acad. Sci. U.S.A.">
        <title>Regulatory changes in pterin and carotenoid genes underlie balanced color polymorphisms in the wall lizard.</title>
        <authorList>
            <person name="Andrade P."/>
            <person name="Pinho C."/>
            <person name="Perez I de Lanuza G."/>
            <person name="Afonso S."/>
            <person name="Brejcha J."/>
            <person name="Rubin C.J."/>
            <person name="Wallerman O."/>
            <person name="Pereira P."/>
            <person name="Sabatino S.J."/>
            <person name="Bellati A."/>
            <person name="Pellitteri-Rosa D."/>
            <person name="Bosakova Z."/>
            <person name="Bunikis I."/>
            <person name="Carretero M.A."/>
            <person name="Feiner N."/>
            <person name="Marsik P."/>
            <person name="Pauperio F."/>
            <person name="Salvi D."/>
            <person name="Soler L."/>
            <person name="While G.M."/>
            <person name="Uller T."/>
            <person name="Font E."/>
            <person name="Andersson L."/>
            <person name="Carneiro M."/>
        </authorList>
    </citation>
    <scope>NUCLEOTIDE SEQUENCE</scope>
</reference>
<organism evidence="5 6">
    <name type="scientific">Podarcis muralis</name>
    <name type="common">Wall lizard</name>
    <name type="synonym">Lacerta muralis</name>
    <dbReference type="NCBI Taxonomy" id="64176"/>
    <lineage>
        <taxon>Eukaryota</taxon>
        <taxon>Metazoa</taxon>
        <taxon>Chordata</taxon>
        <taxon>Craniata</taxon>
        <taxon>Vertebrata</taxon>
        <taxon>Euteleostomi</taxon>
        <taxon>Lepidosauria</taxon>
        <taxon>Squamata</taxon>
        <taxon>Bifurcata</taxon>
        <taxon>Unidentata</taxon>
        <taxon>Episquamata</taxon>
        <taxon>Laterata</taxon>
        <taxon>Lacertibaenia</taxon>
        <taxon>Lacertidae</taxon>
        <taxon>Podarcis</taxon>
    </lineage>
</organism>
<dbReference type="GO" id="GO:0005634">
    <property type="term" value="C:nucleus"/>
    <property type="evidence" value="ECO:0007669"/>
    <property type="project" value="TreeGrafter"/>
</dbReference>
<name>A0A670KE19_PODMU</name>
<sequence length="209" mass="23261">MGFHCMSKLTSAPETYLTFFIETHLHFPLHQTSLFIHEFETYQAFVYYCAINITIGFLNLSLCVFAGSGISGMNSMTGGMGMGMGMDRMNSTFDRMGPTMGTGLERNIDMDRGFVPGPMGSGVRDRVGSKGNQIFVRNLPFDLTWQKLKEKFSQCGHVMFAEIKMENGKSKGCGTVRFDSPESAEKACRIMNGIKISGREIDVRLDRVA</sequence>
<protein>
    <recommendedName>
        <fullName evidence="4">RRM domain-containing protein</fullName>
    </recommendedName>
</protein>
<dbReference type="Pfam" id="PF00076">
    <property type="entry name" value="RRM_1"/>
    <property type="match status" value="1"/>
</dbReference>